<proteinExistence type="predicted"/>
<dbReference type="AlphaFoldDB" id="A0A9N7U044"/>
<organism evidence="4 5">
    <name type="scientific">Pleuronectes platessa</name>
    <name type="common">European plaice</name>
    <dbReference type="NCBI Taxonomy" id="8262"/>
    <lineage>
        <taxon>Eukaryota</taxon>
        <taxon>Metazoa</taxon>
        <taxon>Chordata</taxon>
        <taxon>Craniata</taxon>
        <taxon>Vertebrata</taxon>
        <taxon>Euteleostomi</taxon>
        <taxon>Actinopterygii</taxon>
        <taxon>Neopterygii</taxon>
        <taxon>Teleostei</taxon>
        <taxon>Neoteleostei</taxon>
        <taxon>Acanthomorphata</taxon>
        <taxon>Carangaria</taxon>
        <taxon>Pleuronectiformes</taxon>
        <taxon>Pleuronectoidei</taxon>
        <taxon>Pleuronectidae</taxon>
        <taxon>Pleuronectes</taxon>
    </lineage>
</organism>
<evidence type="ECO:0000259" key="3">
    <source>
        <dbReference type="PROSITE" id="PS50157"/>
    </source>
</evidence>
<reference evidence="4" key="1">
    <citation type="submission" date="2020-03" db="EMBL/GenBank/DDBJ databases">
        <authorList>
            <person name="Weist P."/>
        </authorList>
    </citation>
    <scope>NUCLEOTIDE SEQUENCE</scope>
</reference>
<gene>
    <name evidence="4" type="ORF">PLEPLA_LOCUS9488</name>
</gene>
<comment type="caution">
    <text evidence="4">The sequence shown here is derived from an EMBL/GenBank/DDBJ whole genome shotgun (WGS) entry which is preliminary data.</text>
</comment>
<feature type="domain" description="C2H2-type" evidence="3">
    <location>
        <begin position="251"/>
        <end position="278"/>
    </location>
</feature>
<dbReference type="InterPro" id="IPR013087">
    <property type="entry name" value="Znf_C2H2_type"/>
</dbReference>
<dbReference type="InterPro" id="IPR036236">
    <property type="entry name" value="Znf_C2H2_sf"/>
</dbReference>
<evidence type="ECO:0000313" key="4">
    <source>
        <dbReference type="EMBL" id="CAB1421601.1"/>
    </source>
</evidence>
<evidence type="ECO:0000313" key="5">
    <source>
        <dbReference type="Proteomes" id="UP001153269"/>
    </source>
</evidence>
<keyword evidence="1" id="KW-0862">Zinc</keyword>
<keyword evidence="1" id="KW-0479">Metal-binding</keyword>
<feature type="region of interest" description="Disordered" evidence="2">
    <location>
        <begin position="73"/>
        <end position="123"/>
    </location>
</feature>
<feature type="compositionally biased region" description="Polar residues" evidence="2">
    <location>
        <begin position="147"/>
        <end position="159"/>
    </location>
</feature>
<evidence type="ECO:0000256" key="1">
    <source>
        <dbReference type="PROSITE-ProRule" id="PRU00042"/>
    </source>
</evidence>
<sequence>MGEQRGLSISVHGANSTRPTGGSCGCTRFNKLTTARETERKCSCLWRSFYIRGDVTGPRQCRLYSLCVPMHHTEPNGERDRFYPRKRGRPKKEEREEDMKTPGDEQSPVLMETESELSQELEAPYTRSVAKEAEALTQMAEAEKEASTVTSQKTSSPDETSPLVPAVRNPVVVLQPLILQAGGYQFQLCSRDLTTVSQPVEDEQPDEDEDEEEEEEEEEEKFCSCSICGVQFTNHTGFTQHRCIKPEETSFPCNMCDRSLTSYHCLKRHKLLHVKDGRKCGKCGVLFCRRHNHTPFRPATDFKEASSGDEVQPAESNVKPENGGQQKSDLSWTPGAMTVTRNYEYILSKSKGDVKIIKEEPSERSISPVEEIIEQIVEPVPIGRIAYDLEIVV</sequence>
<dbReference type="SUPFAM" id="SSF57667">
    <property type="entry name" value="beta-beta-alpha zinc fingers"/>
    <property type="match status" value="1"/>
</dbReference>
<evidence type="ECO:0000256" key="2">
    <source>
        <dbReference type="SAM" id="MobiDB-lite"/>
    </source>
</evidence>
<name>A0A9N7U044_PLEPL</name>
<accession>A0A9N7U044</accession>
<feature type="compositionally biased region" description="Basic and acidic residues" evidence="2">
    <location>
        <begin position="91"/>
        <end position="103"/>
    </location>
</feature>
<dbReference type="EMBL" id="CADEAL010000535">
    <property type="protein sequence ID" value="CAB1421601.1"/>
    <property type="molecule type" value="Genomic_DNA"/>
</dbReference>
<dbReference type="PROSITE" id="PS50157">
    <property type="entry name" value="ZINC_FINGER_C2H2_2"/>
    <property type="match status" value="1"/>
</dbReference>
<dbReference type="Gene3D" id="3.30.160.60">
    <property type="entry name" value="Classic Zinc Finger"/>
    <property type="match status" value="1"/>
</dbReference>
<dbReference type="Proteomes" id="UP001153269">
    <property type="component" value="Unassembled WGS sequence"/>
</dbReference>
<protein>
    <recommendedName>
        <fullName evidence="3">C2H2-type domain-containing protein</fullName>
    </recommendedName>
</protein>
<feature type="region of interest" description="Disordered" evidence="2">
    <location>
        <begin position="1"/>
        <end position="20"/>
    </location>
</feature>
<dbReference type="GO" id="GO:0008270">
    <property type="term" value="F:zinc ion binding"/>
    <property type="evidence" value="ECO:0007669"/>
    <property type="project" value="UniProtKB-KW"/>
</dbReference>
<feature type="region of interest" description="Disordered" evidence="2">
    <location>
        <begin position="196"/>
        <end position="216"/>
    </location>
</feature>
<feature type="region of interest" description="Disordered" evidence="2">
    <location>
        <begin position="138"/>
        <end position="164"/>
    </location>
</feature>
<keyword evidence="1" id="KW-0863">Zinc-finger</keyword>
<keyword evidence="5" id="KW-1185">Reference proteome</keyword>
<feature type="region of interest" description="Disordered" evidence="2">
    <location>
        <begin position="298"/>
        <end position="332"/>
    </location>
</feature>
<dbReference type="PROSITE" id="PS00028">
    <property type="entry name" value="ZINC_FINGER_C2H2_1"/>
    <property type="match status" value="1"/>
</dbReference>
<feature type="compositionally biased region" description="Basic and acidic residues" evidence="2">
    <location>
        <begin position="73"/>
        <end position="83"/>
    </location>
</feature>
<feature type="compositionally biased region" description="Acidic residues" evidence="2">
    <location>
        <begin position="200"/>
        <end position="216"/>
    </location>
</feature>